<dbReference type="GO" id="GO:0007265">
    <property type="term" value="P:Ras protein signal transduction"/>
    <property type="evidence" value="ECO:0007669"/>
    <property type="project" value="TreeGrafter"/>
</dbReference>
<evidence type="ECO:0000313" key="9">
    <source>
        <dbReference type="Proteomes" id="UP001146793"/>
    </source>
</evidence>
<reference evidence="8" key="1">
    <citation type="submission" date="2022-08" db="EMBL/GenBank/DDBJ databases">
        <title>Novel sulphate-reducing endosymbionts in the free-living metamonad Anaeramoeba.</title>
        <authorList>
            <person name="Jerlstrom-Hultqvist J."/>
            <person name="Cepicka I."/>
            <person name="Gallot-Lavallee L."/>
            <person name="Salas-Leiva D."/>
            <person name="Curtis B.A."/>
            <person name="Zahonova K."/>
            <person name="Pipaliya S."/>
            <person name="Dacks J."/>
            <person name="Roger A.J."/>
        </authorList>
    </citation>
    <scope>NUCLEOTIDE SEQUENCE</scope>
    <source>
        <strain evidence="8">Busselton2</strain>
    </source>
</reference>
<evidence type="ECO:0000259" key="6">
    <source>
        <dbReference type="PROSITE" id="PS50212"/>
    </source>
</evidence>
<gene>
    <name evidence="8" type="ORF">M0812_09400</name>
</gene>
<evidence type="ECO:0000259" key="7">
    <source>
        <dbReference type="PROSITE" id="PS50245"/>
    </source>
</evidence>
<dbReference type="InterPro" id="IPR000938">
    <property type="entry name" value="CAP-Gly_domain"/>
</dbReference>
<keyword evidence="1 2" id="KW-0344">Guanine-nucleotide releasing factor</keyword>
<dbReference type="InterPro" id="IPR001895">
    <property type="entry name" value="RASGEF_cat_dom"/>
</dbReference>
<protein>
    <submittedName>
        <fullName evidence="8">Ras guanine nucleotide exchange factor a</fullName>
    </submittedName>
</protein>
<evidence type="ECO:0000259" key="5">
    <source>
        <dbReference type="PROSITE" id="PS50009"/>
    </source>
</evidence>
<dbReference type="InterPro" id="IPR036859">
    <property type="entry name" value="CAP-Gly_dom_sf"/>
</dbReference>
<proteinExistence type="predicted"/>
<feature type="coiled-coil region" evidence="3">
    <location>
        <begin position="339"/>
        <end position="426"/>
    </location>
</feature>
<dbReference type="PANTHER" id="PTHR23113:SF366">
    <property type="entry name" value="RAS GUANINE NUCLEOTIDE EXCHANGE FACTOR R"/>
    <property type="match status" value="1"/>
</dbReference>
<feature type="compositionally biased region" description="Basic residues" evidence="4">
    <location>
        <begin position="108"/>
        <end position="135"/>
    </location>
</feature>
<dbReference type="Gene3D" id="1.20.870.10">
    <property type="entry name" value="Son of sevenless (SoS) protein Chain: S domain 1"/>
    <property type="match status" value="1"/>
</dbReference>
<dbReference type="CDD" id="cd00155">
    <property type="entry name" value="RasGEF"/>
    <property type="match status" value="1"/>
</dbReference>
<evidence type="ECO:0000313" key="8">
    <source>
        <dbReference type="EMBL" id="KAJ3443557.1"/>
    </source>
</evidence>
<dbReference type="InterPro" id="IPR036964">
    <property type="entry name" value="RASGEF_cat_dom_sf"/>
</dbReference>
<feature type="domain" description="Ras-GEF" evidence="5">
    <location>
        <begin position="808"/>
        <end position="1039"/>
    </location>
</feature>
<feature type="domain" description="N-terminal Ras-GEF" evidence="6">
    <location>
        <begin position="640"/>
        <end position="767"/>
    </location>
</feature>
<dbReference type="AlphaFoldDB" id="A0AAV7ZSD0"/>
<dbReference type="PROSITE" id="PS50245">
    <property type="entry name" value="CAP_GLY_2"/>
    <property type="match status" value="1"/>
</dbReference>
<accession>A0AAV7ZSD0</accession>
<organism evidence="8 9">
    <name type="scientific">Anaeramoeba flamelloides</name>
    <dbReference type="NCBI Taxonomy" id="1746091"/>
    <lineage>
        <taxon>Eukaryota</taxon>
        <taxon>Metamonada</taxon>
        <taxon>Anaeramoebidae</taxon>
        <taxon>Anaeramoeba</taxon>
    </lineage>
</organism>
<dbReference type="Gene3D" id="1.10.840.10">
    <property type="entry name" value="Ras guanine-nucleotide exchange factors catalytic domain"/>
    <property type="match status" value="1"/>
</dbReference>
<dbReference type="GO" id="GO:0005085">
    <property type="term" value="F:guanyl-nucleotide exchange factor activity"/>
    <property type="evidence" value="ECO:0007669"/>
    <property type="project" value="UniProtKB-KW"/>
</dbReference>
<feature type="coiled-coil region" evidence="3">
    <location>
        <begin position="193"/>
        <end position="301"/>
    </location>
</feature>
<evidence type="ECO:0000256" key="3">
    <source>
        <dbReference type="SAM" id="Coils"/>
    </source>
</evidence>
<dbReference type="CDD" id="cd06224">
    <property type="entry name" value="REM"/>
    <property type="match status" value="1"/>
</dbReference>
<dbReference type="EMBL" id="JANTQA010000023">
    <property type="protein sequence ID" value="KAJ3443557.1"/>
    <property type="molecule type" value="Genomic_DNA"/>
</dbReference>
<feature type="compositionally biased region" description="Basic residues" evidence="4">
    <location>
        <begin position="157"/>
        <end position="167"/>
    </location>
</feature>
<dbReference type="PROSITE" id="PS50009">
    <property type="entry name" value="RASGEF_CAT"/>
    <property type="match status" value="1"/>
</dbReference>
<evidence type="ECO:0000256" key="2">
    <source>
        <dbReference type="PROSITE-ProRule" id="PRU00168"/>
    </source>
</evidence>
<dbReference type="InterPro" id="IPR008937">
    <property type="entry name" value="Ras-like_GEF"/>
</dbReference>
<dbReference type="GO" id="GO:0005886">
    <property type="term" value="C:plasma membrane"/>
    <property type="evidence" value="ECO:0007669"/>
    <property type="project" value="TreeGrafter"/>
</dbReference>
<dbReference type="SMART" id="SM00229">
    <property type="entry name" value="RasGEFN"/>
    <property type="match status" value="1"/>
</dbReference>
<dbReference type="Gene3D" id="2.30.30.190">
    <property type="entry name" value="CAP Gly-rich-like domain"/>
    <property type="match status" value="1"/>
</dbReference>
<dbReference type="InterPro" id="IPR000651">
    <property type="entry name" value="Ras-like_Gua-exchang_fac_N"/>
</dbReference>
<name>A0AAV7ZSD0_9EUKA</name>
<dbReference type="Pfam" id="PF00618">
    <property type="entry name" value="RasGEF_N"/>
    <property type="match status" value="1"/>
</dbReference>
<keyword evidence="3" id="KW-0175">Coiled coil</keyword>
<dbReference type="Proteomes" id="UP001146793">
    <property type="component" value="Unassembled WGS sequence"/>
</dbReference>
<comment type="caution">
    <text evidence="8">The sequence shown here is derived from an EMBL/GenBank/DDBJ whole genome shotgun (WGS) entry which is preliminary data.</text>
</comment>
<dbReference type="InterPro" id="IPR023578">
    <property type="entry name" value="Ras_GEF_dom_sf"/>
</dbReference>
<sequence length="1040" mass="123784">MNKKKKIKIGSEVYYKKNLAFVKYIGPTTVSEETWYGIEFKKKVGENNGSIADKVYFQGKESHCAFVLIDELRSLPKRKMFSKKKKKNKSFALMKTMRNSQSLQTITIKKKKQKTKNNKKGKTQKRRRTHRRKRSKDTNMIPSRRDFQKSPLSDFRKRSKSVRRTTFKTKPFANFKGKDFNFNQYKDSITPQKQTNKKSVKKLQNILQSLESKIEKSNQKKKGLESEIFYYDQITSKILAKKSNQKEEEKELFDEQELLEIEEDEKEEEELQKLMREIHKLKKKEEKMDQEEKKNQDDIEEFCIQLAKKSNLIIATKIILKQQEIIKSNLKHGEFLEKKQKLTKEIKKLTTLMNSTKKSHKIEIDDLIQKIDFFDHEIEKYHQRTKNFGNIESQSQLKIDQLEKTLNSLKNHMMILKKKVMDLELNKDEHFSKMDSVLEFRDQIDRSNWDYKLNKNNPEIQDLRERINPLRRAITFSNYYSGSKTLIEKKLTNQIVNQLIMQHFEFENKKGCKKIIEQVTLSQYNEIQFRNSRLRYLLRISIKEVENLWNLLTNQNAYSNILLEEKKDIFEEKIDELGLDLIDNEEHDINIWDEPPDNEKNIIYENLIQMIKKKNEILETNNGKHHTMATKNKKKIKNDNQKDIYCANVNKLVEKLTDKKTQVRFRDGFIMTYQSFMKPTHLLSKLKERYKVPIKLKAKYQNEKDWKNFKDQIQIRVISVLNSWIKNGWADINQKLLVRIIDFINTTISKDKEKSGETLLKLIHDMQTKKQNDRETVKRLILNAKEKPPDVIISKKLFHTNFSLINVPEEEFARQLTLLIFEFYQKIKPSELITESWKGKKIKSKSPNITAMIQKFNEYSNYAATLIVNPERVKIRAKMFSRFLKIGKHLLEMNNYDSLMATLVAFSHSAVKRLKLTMKEVPKSVYKNLIEFKSIFKREQGFKKYKRLLDSIEPPIVPYLGIFLTKITIISTSNADKVDGLINFSKRKLLYNAVWKLQQFQKTPFNFYPIHQIQILLRKNLPGKTEKELYQISLKREPRK</sequence>
<dbReference type="SUPFAM" id="SSF74924">
    <property type="entry name" value="Cap-Gly domain"/>
    <property type="match status" value="1"/>
</dbReference>
<dbReference type="PROSITE" id="PS50212">
    <property type="entry name" value="RASGEF_NTER"/>
    <property type="match status" value="1"/>
</dbReference>
<evidence type="ECO:0000256" key="4">
    <source>
        <dbReference type="SAM" id="MobiDB-lite"/>
    </source>
</evidence>
<dbReference type="SUPFAM" id="SSF48366">
    <property type="entry name" value="Ras GEF"/>
    <property type="match status" value="1"/>
</dbReference>
<dbReference type="SMART" id="SM00147">
    <property type="entry name" value="RasGEF"/>
    <property type="match status" value="1"/>
</dbReference>
<feature type="region of interest" description="Disordered" evidence="4">
    <location>
        <begin position="102"/>
        <end position="167"/>
    </location>
</feature>
<dbReference type="Pfam" id="PF01302">
    <property type="entry name" value="CAP_GLY"/>
    <property type="match status" value="1"/>
</dbReference>
<evidence type="ECO:0000256" key="1">
    <source>
        <dbReference type="ARBA" id="ARBA00022658"/>
    </source>
</evidence>
<feature type="domain" description="CAP-Gly" evidence="7">
    <location>
        <begin position="26"/>
        <end position="83"/>
    </location>
</feature>
<dbReference type="PANTHER" id="PTHR23113">
    <property type="entry name" value="GUANINE NUCLEOTIDE EXCHANGE FACTOR"/>
    <property type="match status" value="1"/>
</dbReference>
<dbReference type="SMART" id="SM01052">
    <property type="entry name" value="CAP_GLY"/>
    <property type="match status" value="1"/>
</dbReference>
<dbReference type="Pfam" id="PF00617">
    <property type="entry name" value="RasGEF"/>
    <property type="match status" value="1"/>
</dbReference>